<dbReference type="HOGENOM" id="CLU_002569_5_0_9"/>
<evidence type="ECO:0000259" key="4">
    <source>
        <dbReference type="Pfam" id="PF17147"/>
    </source>
</evidence>
<comment type="caution">
    <text evidence="5">The sequence shown here is derived from an EMBL/GenBank/DDBJ whole genome shotgun (WGS) entry which is preliminary data.</text>
</comment>
<dbReference type="FunFam" id="3.40.50.970:FF:000012">
    <property type="entry name" value="Pyruvate:ferredoxin (Flavodoxin) oxidoreductase"/>
    <property type="match status" value="1"/>
</dbReference>
<gene>
    <name evidence="5" type="ORF">CLOBOL_06270</name>
</gene>
<reference evidence="5 6" key="2">
    <citation type="submission" date="2007-09" db="EMBL/GenBank/DDBJ databases">
        <title>Draft genome sequence of Clostridium bolteae (ATCC BAA-613).</title>
        <authorList>
            <person name="Sudarsanam P."/>
            <person name="Ley R."/>
            <person name="Guruge J."/>
            <person name="Turnbaugh P.J."/>
            <person name="Mahowald M."/>
            <person name="Liep D."/>
            <person name="Gordon J."/>
        </authorList>
    </citation>
    <scope>NUCLEOTIDE SEQUENCE [LARGE SCALE GENOMIC DNA]</scope>
    <source>
        <strain evidence="6">ATCC BAA-613 / DSM 15670 / CCUG 46953 / JCM 12243 / WAL 16351</strain>
    </source>
</reference>
<feature type="domain" description="Pyruvate:ferredoxin oxidoreductase core" evidence="4">
    <location>
        <begin position="260"/>
        <end position="358"/>
    </location>
</feature>
<evidence type="ECO:0000259" key="3">
    <source>
        <dbReference type="Pfam" id="PF01855"/>
    </source>
</evidence>
<dbReference type="AlphaFoldDB" id="A8S244"/>
<dbReference type="GO" id="GO:0019752">
    <property type="term" value="P:carboxylic acid metabolic process"/>
    <property type="evidence" value="ECO:0007669"/>
    <property type="project" value="UniProtKB-ARBA"/>
</dbReference>
<dbReference type="Pfam" id="PF17147">
    <property type="entry name" value="PFOR_II"/>
    <property type="match status" value="1"/>
</dbReference>
<dbReference type="RefSeq" id="WP_002564964.1">
    <property type="nucleotide sequence ID" value="NZ_DS480702.1"/>
</dbReference>
<dbReference type="Gene3D" id="3.40.50.970">
    <property type="match status" value="1"/>
</dbReference>
<reference evidence="5 6" key="1">
    <citation type="submission" date="2007-08" db="EMBL/GenBank/DDBJ databases">
        <authorList>
            <person name="Fulton L."/>
            <person name="Clifton S."/>
            <person name="Fulton B."/>
            <person name="Xu J."/>
            <person name="Minx P."/>
            <person name="Pepin K.H."/>
            <person name="Johnson M."/>
            <person name="Thiruvilangam P."/>
            <person name="Bhonagiri V."/>
            <person name="Nash W.E."/>
            <person name="Mardis E.R."/>
            <person name="Wilson R.K."/>
        </authorList>
    </citation>
    <scope>NUCLEOTIDE SEQUENCE [LARGE SCALE GENOMIC DNA]</scope>
    <source>
        <strain evidence="6">ATCC BAA-613 / DSM 15670 / CCUG 46953 / JCM 12243 / WAL 16351</strain>
    </source>
</reference>
<proteinExistence type="inferred from homology"/>
<evidence type="ECO:0000313" key="6">
    <source>
        <dbReference type="Proteomes" id="UP000005396"/>
    </source>
</evidence>
<dbReference type="InterPro" id="IPR002880">
    <property type="entry name" value="Pyrv_Fd/Flavodoxin_OxRdtase_N"/>
</dbReference>
<dbReference type="SUPFAM" id="SSF52518">
    <property type="entry name" value="Thiamin diphosphate-binding fold (THDP-binding)"/>
    <property type="match status" value="1"/>
</dbReference>
<dbReference type="Proteomes" id="UP000005396">
    <property type="component" value="Unassembled WGS sequence"/>
</dbReference>
<dbReference type="GO" id="GO:0006979">
    <property type="term" value="P:response to oxidative stress"/>
    <property type="evidence" value="ECO:0007669"/>
    <property type="project" value="TreeGrafter"/>
</dbReference>
<dbReference type="InterPro" id="IPR009014">
    <property type="entry name" value="Transketo_C/PFOR_II"/>
</dbReference>
<dbReference type="PaxDb" id="411902-CLOBOL_06270"/>
<evidence type="ECO:0000256" key="2">
    <source>
        <dbReference type="ARBA" id="ARBA00023002"/>
    </source>
</evidence>
<protein>
    <recommendedName>
        <fullName evidence="7">Pyruvate ferredoxin oxidoreductase</fullName>
    </recommendedName>
</protein>
<comment type="similarity">
    <text evidence="1">Belongs to the pyruvate:ferredoxin/flavodoxin oxidoreductase family.</text>
</comment>
<feature type="domain" description="Pyruvate flavodoxin/ferredoxin oxidoreductase pyrimidine binding" evidence="3">
    <location>
        <begin position="13"/>
        <end position="238"/>
    </location>
</feature>
<dbReference type="InterPro" id="IPR029061">
    <property type="entry name" value="THDP-binding"/>
</dbReference>
<dbReference type="PANTHER" id="PTHR32154:SF0">
    <property type="entry name" value="PYRUVATE-FLAVODOXIN OXIDOREDUCTASE-RELATED"/>
    <property type="match status" value="1"/>
</dbReference>
<dbReference type="eggNOG" id="COG0674">
    <property type="taxonomic scope" value="Bacteria"/>
</dbReference>
<dbReference type="CDD" id="cd07034">
    <property type="entry name" value="TPP_PYR_PFOR_IOR-alpha_like"/>
    <property type="match status" value="1"/>
</dbReference>
<sequence length="399" mass="44093">MYKMLDGNYAAVEAMKLAKVKVIAAYPITPQSSISEKLSDLVADGTLDAQYIRVESEHSAMSATVAAQMAGVRAATATASNGLALMHEVLTMASGNRQPIVMPVVNRAVASPWSLWCEHGDTMSQRDLGWMQVYCQNCQEVLDFMLMAYKVAEDSRVLLPVMVCLDGFFLSHSMQKIDVPDQNEVDAYIGEYTPKNLYLNPSDPMFICDLTTSDEYTEMKFQQKVAMLDSVSVMEDAMDEFEHKFGRKLSIAEPYRLDDAEVVLVALGSMCGTAKCVVDELRDRGEKAGLLKLSVFRPFPTELIGKYLAGKKVIGVFDRSSGLGSQGGPLYNEIRSALCTQQSQIVSFIGGLGGRDVSDMTLHRLYSQMIDISKGSTGTYTQWIDVRDDAMQLREVQHV</sequence>
<dbReference type="Pfam" id="PF01855">
    <property type="entry name" value="POR_N"/>
    <property type="match status" value="1"/>
</dbReference>
<keyword evidence="2" id="KW-0560">Oxidoreductase</keyword>
<dbReference type="InterPro" id="IPR033412">
    <property type="entry name" value="PFOR_II"/>
</dbReference>
<accession>A8S244</accession>
<dbReference type="EMBL" id="ABCC02000047">
    <property type="protein sequence ID" value="EDP13705.1"/>
    <property type="molecule type" value="Genomic_DNA"/>
</dbReference>
<organism evidence="5 6">
    <name type="scientific">Enterocloster bolteae (strain ATCC BAA-613 / DSM 15670 / CCUG 46953 / JCM 12243 / WAL 16351)</name>
    <name type="common">Clostridium bolteae</name>
    <dbReference type="NCBI Taxonomy" id="411902"/>
    <lineage>
        <taxon>Bacteria</taxon>
        <taxon>Bacillati</taxon>
        <taxon>Bacillota</taxon>
        <taxon>Clostridia</taxon>
        <taxon>Lachnospirales</taxon>
        <taxon>Lachnospiraceae</taxon>
        <taxon>Enterocloster</taxon>
    </lineage>
</organism>
<dbReference type="Gene3D" id="3.40.50.920">
    <property type="match status" value="1"/>
</dbReference>
<dbReference type="InterPro" id="IPR050722">
    <property type="entry name" value="Pyruvate:ferred/Flavod_OxRd"/>
</dbReference>
<dbReference type="PANTHER" id="PTHR32154">
    <property type="entry name" value="PYRUVATE-FLAVODOXIN OXIDOREDUCTASE-RELATED"/>
    <property type="match status" value="1"/>
</dbReference>
<dbReference type="SUPFAM" id="SSF52922">
    <property type="entry name" value="TK C-terminal domain-like"/>
    <property type="match status" value="1"/>
</dbReference>
<evidence type="ECO:0008006" key="7">
    <source>
        <dbReference type="Google" id="ProtNLM"/>
    </source>
</evidence>
<evidence type="ECO:0000256" key="1">
    <source>
        <dbReference type="ARBA" id="ARBA00009032"/>
    </source>
</evidence>
<name>A8S244_ENTBW</name>
<dbReference type="FunFam" id="3.40.50.920:FF:000010">
    <property type="entry name" value="Pyruvate ferredoxin oxidoreductase, alpha subunit"/>
    <property type="match status" value="1"/>
</dbReference>
<evidence type="ECO:0000313" key="5">
    <source>
        <dbReference type="EMBL" id="EDP13705.1"/>
    </source>
</evidence>
<dbReference type="GO" id="GO:0016903">
    <property type="term" value="F:oxidoreductase activity, acting on the aldehyde or oxo group of donors"/>
    <property type="evidence" value="ECO:0007669"/>
    <property type="project" value="UniProtKB-ARBA"/>
</dbReference>